<feature type="compositionally biased region" description="Polar residues" evidence="2">
    <location>
        <begin position="28"/>
        <end position="42"/>
    </location>
</feature>
<comment type="similarity">
    <text evidence="1">Belongs to the NipSnap family.</text>
</comment>
<dbReference type="PANTHER" id="PTHR21017:SF17">
    <property type="entry name" value="PROTEIN NIPSNAP"/>
    <property type="match status" value="1"/>
</dbReference>
<name>A0A507EFH3_9FUNG</name>
<dbReference type="InterPro" id="IPR012577">
    <property type="entry name" value="NIPSNAP"/>
</dbReference>
<evidence type="ECO:0000313" key="5">
    <source>
        <dbReference type="Proteomes" id="UP000318582"/>
    </source>
</evidence>
<proteinExistence type="inferred from homology"/>
<dbReference type="Pfam" id="PF07978">
    <property type="entry name" value="NIPSNAP"/>
    <property type="match status" value="2"/>
</dbReference>
<comment type="caution">
    <text evidence="4">The sequence shown here is derived from an EMBL/GenBank/DDBJ whole genome shotgun (WGS) entry which is preliminary data.</text>
</comment>
<feature type="domain" description="NIPSNAP" evidence="3">
    <location>
        <begin position="206"/>
        <end position="303"/>
    </location>
</feature>
<dbReference type="GO" id="GO:0000423">
    <property type="term" value="P:mitophagy"/>
    <property type="evidence" value="ECO:0007669"/>
    <property type="project" value="UniProtKB-ARBA"/>
</dbReference>
<accession>A0A507EFH3</accession>
<dbReference type="InterPro" id="IPR011008">
    <property type="entry name" value="Dimeric_a/b-barrel"/>
</dbReference>
<sequence>MAARFKRATCLPLAKQCRTAFCRPTPARSITTEPANTGNASSEAPKAGSGIGGKASKAKAIVSSFLHGSEQSQHEVEDDNQTYSRLQARGQHVHELQTHNVKPEAMEDYQQLLDENYPRVAGMEENKIRLFGSWTTEFGDLDQAVHLWEYDDYPSYIKSQELLRKDVRYQAFLRRLAPMLRSRKNSMLLEFAFCQGSPPPLDQSIYELRSYMLKPGRLLEWETEWRRGLEARRQFVQPVGAWFSELGELHWVHHMWAYPDLQVRKEMREKAWEVDGWAQTVYKTVEMTETMKSTILKPLPFSPLK</sequence>
<organism evidence="4 5">
    <name type="scientific">Powellomyces hirtus</name>
    <dbReference type="NCBI Taxonomy" id="109895"/>
    <lineage>
        <taxon>Eukaryota</taxon>
        <taxon>Fungi</taxon>
        <taxon>Fungi incertae sedis</taxon>
        <taxon>Chytridiomycota</taxon>
        <taxon>Chytridiomycota incertae sedis</taxon>
        <taxon>Chytridiomycetes</taxon>
        <taxon>Spizellomycetales</taxon>
        <taxon>Powellomycetaceae</taxon>
        <taxon>Powellomyces</taxon>
    </lineage>
</organism>
<dbReference type="STRING" id="109895.A0A507EFH3"/>
<protein>
    <recommendedName>
        <fullName evidence="3">NIPSNAP domain-containing protein</fullName>
    </recommendedName>
</protein>
<feature type="domain" description="NIPSNAP" evidence="3">
    <location>
        <begin position="95"/>
        <end position="195"/>
    </location>
</feature>
<dbReference type="Gene3D" id="3.30.70.100">
    <property type="match status" value="2"/>
</dbReference>
<dbReference type="EMBL" id="QEAQ01000002">
    <property type="protein sequence ID" value="TPX62591.1"/>
    <property type="molecule type" value="Genomic_DNA"/>
</dbReference>
<dbReference type="SUPFAM" id="SSF54909">
    <property type="entry name" value="Dimeric alpha+beta barrel"/>
    <property type="match status" value="2"/>
</dbReference>
<dbReference type="Proteomes" id="UP000318582">
    <property type="component" value="Unassembled WGS sequence"/>
</dbReference>
<dbReference type="GO" id="GO:0005739">
    <property type="term" value="C:mitochondrion"/>
    <property type="evidence" value="ECO:0007669"/>
    <property type="project" value="TreeGrafter"/>
</dbReference>
<dbReference type="PANTHER" id="PTHR21017">
    <property type="entry name" value="NIPSNAP-RELATED"/>
    <property type="match status" value="1"/>
</dbReference>
<dbReference type="InterPro" id="IPR051557">
    <property type="entry name" value="NipSnap_domain"/>
</dbReference>
<evidence type="ECO:0000256" key="2">
    <source>
        <dbReference type="SAM" id="MobiDB-lite"/>
    </source>
</evidence>
<keyword evidence="5" id="KW-1185">Reference proteome</keyword>
<evidence type="ECO:0000313" key="4">
    <source>
        <dbReference type="EMBL" id="TPX62591.1"/>
    </source>
</evidence>
<reference evidence="4 5" key="1">
    <citation type="journal article" date="2019" name="Sci. Rep.">
        <title>Comparative genomics of chytrid fungi reveal insights into the obligate biotrophic and pathogenic lifestyle of Synchytrium endobioticum.</title>
        <authorList>
            <person name="van de Vossenberg B.T.L.H."/>
            <person name="Warris S."/>
            <person name="Nguyen H.D.T."/>
            <person name="van Gent-Pelzer M.P.E."/>
            <person name="Joly D.L."/>
            <person name="van de Geest H.C."/>
            <person name="Bonants P.J.M."/>
            <person name="Smith D.S."/>
            <person name="Levesque C.A."/>
            <person name="van der Lee T.A.J."/>
        </authorList>
    </citation>
    <scope>NUCLEOTIDE SEQUENCE [LARGE SCALE GENOMIC DNA]</scope>
    <source>
        <strain evidence="4 5">CBS 809.83</strain>
    </source>
</reference>
<gene>
    <name evidence="4" type="ORF">PhCBS80983_g00350</name>
</gene>
<evidence type="ECO:0000256" key="1">
    <source>
        <dbReference type="ARBA" id="ARBA00005291"/>
    </source>
</evidence>
<dbReference type="FunFam" id="3.30.70.100:FF:000004">
    <property type="entry name" value="NIPSNAP family protein"/>
    <property type="match status" value="1"/>
</dbReference>
<feature type="region of interest" description="Disordered" evidence="2">
    <location>
        <begin position="27"/>
        <end position="53"/>
    </location>
</feature>
<dbReference type="AlphaFoldDB" id="A0A507EFH3"/>
<evidence type="ECO:0000259" key="3">
    <source>
        <dbReference type="Pfam" id="PF07978"/>
    </source>
</evidence>